<keyword evidence="2" id="KW-0732">Signal</keyword>
<evidence type="ECO:0000256" key="1">
    <source>
        <dbReference type="ARBA" id="ARBA00022975"/>
    </source>
</evidence>
<reference evidence="4 5" key="1">
    <citation type="journal article" date="2011" name="Stand. Genomic Sci.">
        <title>Complete genome sequence of Bacteroides salanitronis type strain (BL78).</title>
        <authorList>
            <person name="Gronow S."/>
            <person name="Held B."/>
            <person name="Lucas S."/>
            <person name="Lapidus A."/>
            <person name="Del Rio T.G."/>
            <person name="Nolan M."/>
            <person name="Tice H."/>
            <person name="Deshpande S."/>
            <person name="Cheng J.F."/>
            <person name="Pitluck S."/>
            <person name="Liolios K."/>
            <person name="Pagani I."/>
            <person name="Ivanova N."/>
            <person name="Mavromatis K."/>
            <person name="Pati A."/>
            <person name="Tapia R."/>
            <person name="Han C."/>
            <person name="Goodwin L."/>
            <person name="Chen A."/>
            <person name="Palaniappan K."/>
            <person name="Land M."/>
            <person name="Hauser L."/>
            <person name="Chang Y.J."/>
            <person name="Jeffries C.D."/>
            <person name="Brambilla E.M."/>
            <person name="Rohde M."/>
            <person name="Goker M."/>
            <person name="Detter J.C."/>
            <person name="Woyke T."/>
            <person name="Bristow J."/>
            <person name="Markowitz V."/>
            <person name="Hugenholtz P."/>
            <person name="Kyrpides N.C."/>
            <person name="Klenk H.P."/>
            <person name="Eisen J.A."/>
        </authorList>
    </citation>
    <scope>NUCLEOTIDE SEQUENCE [LARGE SCALE GENOMIC DNA]</scope>
    <source>
        <strain evidence="4 5">DSM 18170</strain>
    </source>
</reference>
<sequence>MKTIVLSMILMALSATTLYAQTLQPFTWQAYGVSFKAPAGYTIEDDSEEGLILSTPTYYITVQLLEGESFQRSELTQELKNIAADDEVTRQSKVTDFELPQFYGVQLTGDCESDKCLYCYLLTKDNTSGFYVSILYSDSADTLPETILKSFTLEE</sequence>
<dbReference type="eggNOG" id="ENOG5033V27">
    <property type="taxonomic scope" value="Bacteria"/>
</dbReference>
<dbReference type="HOGENOM" id="CLU_1683093_0_0_10"/>
<dbReference type="EMBL" id="CP002530">
    <property type="protein sequence ID" value="ADY36029.1"/>
    <property type="molecule type" value="Genomic_DNA"/>
</dbReference>
<dbReference type="AlphaFoldDB" id="F0QZ00"/>
<evidence type="ECO:0000313" key="5">
    <source>
        <dbReference type="Proteomes" id="UP000007486"/>
    </source>
</evidence>
<evidence type="ECO:0000256" key="2">
    <source>
        <dbReference type="SAM" id="SignalP"/>
    </source>
</evidence>
<evidence type="ECO:0000259" key="3">
    <source>
        <dbReference type="Pfam" id="PF12890"/>
    </source>
</evidence>
<keyword evidence="1" id="KW-0665">Pyrimidine biosynthesis</keyword>
<name>F0QZ00_PHOSB</name>
<proteinExistence type="predicted"/>
<protein>
    <recommendedName>
        <fullName evidence="3">Dihydroorotase catalytic domain-containing protein</fullName>
    </recommendedName>
</protein>
<accession>F0QZ00</accession>
<dbReference type="Pfam" id="PF12890">
    <property type="entry name" value="DHOase"/>
    <property type="match status" value="1"/>
</dbReference>
<dbReference type="RefSeq" id="WP_013617460.1">
    <property type="nucleotide sequence ID" value="NC_015164.1"/>
</dbReference>
<dbReference type="Proteomes" id="UP000007486">
    <property type="component" value="Chromosome"/>
</dbReference>
<dbReference type="STRING" id="667015.Bacsa_1457"/>
<gene>
    <name evidence="4" type="ordered locus">Bacsa_1457</name>
</gene>
<organism evidence="4 5">
    <name type="scientific">Phocaeicola salanitronis (strain DSM 18170 / JCM 13657 / CCUG 60908 / BL78)</name>
    <name type="common">Bacteroides salanitronis</name>
    <dbReference type="NCBI Taxonomy" id="667015"/>
    <lineage>
        <taxon>Bacteria</taxon>
        <taxon>Pseudomonadati</taxon>
        <taxon>Bacteroidota</taxon>
        <taxon>Bacteroidia</taxon>
        <taxon>Bacteroidales</taxon>
        <taxon>Bacteroidaceae</taxon>
        <taxon>Phocaeicola</taxon>
    </lineage>
</organism>
<dbReference type="InterPro" id="IPR024403">
    <property type="entry name" value="DHOase_cat"/>
</dbReference>
<feature type="chain" id="PRO_5003254652" description="Dihydroorotase catalytic domain-containing protein" evidence="2">
    <location>
        <begin position="21"/>
        <end position="155"/>
    </location>
</feature>
<feature type="signal peptide" evidence="2">
    <location>
        <begin position="1"/>
        <end position="20"/>
    </location>
</feature>
<evidence type="ECO:0000313" key="4">
    <source>
        <dbReference type="EMBL" id="ADY36029.1"/>
    </source>
</evidence>
<dbReference type="KEGG" id="bsa:Bacsa_1457"/>
<dbReference type="OrthoDB" id="1027952at2"/>
<feature type="domain" description="Dihydroorotase catalytic" evidence="3">
    <location>
        <begin position="43"/>
        <end position="138"/>
    </location>
</feature>
<keyword evidence="5" id="KW-1185">Reference proteome</keyword>